<feature type="transmembrane region" description="Helical" evidence="1">
    <location>
        <begin position="325"/>
        <end position="345"/>
    </location>
</feature>
<feature type="signal peptide" evidence="2">
    <location>
        <begin position="1"/>
        <end position="23"/>
    </location>
</feature>
<dbReference type="EMBL" id="FMYF01000014">
    <property type="protein sequence ID" value="SDC01769.1"/>
    <property type="molecule type" value="Genomic_DNA"/>
</dbReference>
<dbReference type="RefSeq" id="WP_139283289.1">
    <property type="nucleotide sequence ID" value="NZ_FMYF01000014.1"/>
</dbReference>
<name>A0A1G6I5F7_9ACTN</name>
<protein>
    <submittedName>
        <fullName evidence="3">Uncharacterized protein</fullName>
    </submittedName>
</protein>
<keyword evidence="1" id="KW-0472">Membrane</keyword>
<feature type="chain" id="PRO_5038987802" evidence="2">
    <location>
        <begin position="24"/>
        <end position="518"/>
    </location>
</feature>
<keyword evidence="2" id="KW-0732">Signal</keyword>
<keyword evidence="1" id="KW-0812">Transmembrane</keyword>
<evidence type="ECO:0000256" key="2">
    <source>
        <dbReference type="SAM" id="SignalP"/>
    </source>
</evidence>
<proteinExistence type="predicted"/>
<keyword evidence="4" id="KW-1185">Reference proteome</keyword>
<dbReference type="Proteomes" id="UP000199086">
    <property type="component" value="Unassembled WGS sequence"/>
</dbReference>
<evidence type="ECO:0000313" key="4">
    <source>
        <dbReference type="Proteomes" id="UP000199086"/>
    </source>
</evidence>
<sequence>MGPRSVRTCAIGLLLLLLGAAGAAVSAPPDAIAATGVTVSFSTDTVAIGKGASRTVILLIDNQSTSPLTDVNITFASDPGITAVPDHPPTGVGAGESSAIPVTVTFDSTTRSGATNAVVTFGRGGSGRSAVVSTLQVKDEPPATAEPAPVTVEASAGKATLLQYQSTDVFFTIANTSDQPQKLTSATVSYPSSLSVSQLAPSGRTVDGANGRLALAELDQLGPGDRSIVHLHLDATDALQPGTALMVLSVQAVNQVNQRATTAVASQALTFEVLGESGVLTVLGVPALLFVPGLVFVLVLWSLWTYVWPRKKDATAKAGLDAKSITLWVFALLPTLSLPFLYPAITGWLGERRDYRRSYGLDDILYVWLLAAGMALALWAAIVVVRTIMVELFVPQEGQTGLKVLSVFALRCWDRSLEREAFTSASGQELALLRRQGDGRVLVAPLILYDTGKLDGKDLARFQKDLSKKPMRTWFLLLNRRKDTNPDFQQGAVLKPAVLNPADLTKRDLPVVLLRPRS</sequence>
<feature type="transmembrane region" description="Helical" evidence="1">
    <location>
        <begin position="279"/>
        <end position="304"/>
    </location>
</feature>
<evidence type="ECO:0000313" key="3">
    <source>
        <dbReference type="EMBL" id="SDC01769.1"/>
    </source>
</evidence>
<feature type="transmembrane region" description="Helical" evidence="1">
    <location>
        <begin position="365"/>
        <end position="385"/>
    </location>
</feature>
<keyword evidence="1" id="KW-1133">Transmembrane helix</keyword>
<dbReference type="STRING" id="1577474.GA0111570_11443"/>
<accession>A0A1G6I5F7</accession>
<reference evidence="3 4" key="1">
    <citation type="submission" date="2016-06" db="EMBL/GenBank/DDBJ databases">
        <authorList>
            <person name="Olsen C.W."/>
            <person name="Carey S."/>
            <person name="Hinshaw L."/>
            <person name="Karasin A.I."/>
        </authorList>
    </citation>
    <scope>NUCLEOTIDE SEQUENCE [LARGE SCALE GENOMIC DNA]</scope>
    <source>
        <strain evidence="3 4">LZ-22</strain>
    </source>
</reference>
<evidence type="ECO:0000256" key="1">
    <source>
        <dbReference type="SAM" id="Phobius"/>
    </source>
</evidence>
<organism evidence="3 4">
    <name type="scientific">Raineyella antarctica</name>
    <dbReference type="NCBI Taxonomy" id="1577474"/>
    <lineage>
        <taxon>Bacteria</taxon>
        <taxon>Bacillati</taxon>
        <taxon>Actinomycetota</taxon>
        <taxon>Actinomycetes</taxon>
        <taxon>Propionibacteriales</taxon>
        <taxon>Propionibacteriaceae</taxon>
        <taxon>Raineyella</taxon>
    </lineage>
</organism>
<dbReference type="AlphaFoldDB" id="A0A1G6I5F7"/>
<gene>
    <name evidence="3" type="ORF">GA0111570_11443</name>
</gene>